<evidence type="ECO:0000256" key="7">
    <source>
        <dbReference type="ARBA" id="ARBA00022833"/>
    </source>
</evidence>
<gene>
    <name evidence="13" type="ORF">HYPSUDRAFT_173331</name>
</gene>
<reference evidence="14" key="1">
    <citation type="submission" date="2014-04" db="EMBL/GenBank/DDBJ databases">
        <title>Evolutionary Origins and Diversification of the Mycorrhizal Mutualists.</title>
        <authorList>
            <consortium name="DOE Joint Genome Institute"/>
            <consortium name="Mycorrhizal Genomics Consortium"/>
            <person name="Kohler A."/>
            <person name="Kuo A."/>
            <person name="Nagy L.G."/>
            <person name="Floudas D."/>
            <person name="Copeland A."/>
            <person name="Barry K.W."/>
            <person name="Cichocki N."/>
            <person name="Veneault-Fourrey C."/>
            <person name="LaButti K."/>
            <person name="Lindquist E.A."/>
            <person name="Lipzen A."/>
            <person name="Lundell T."/>
            <person name="Morin E."/>
            <person name="Murat C."/>
            <person name="Riley R."/>
            <person name="Ohm R."/>
            <person name="Sun H."/>
            <person name="Tunlid A."/>
            <person name="Henrissat B."/>
            <person name="Grigoriev I.V."/>
            <person name="Hibbett D.S."/>
            <person name="Martin F."/>
        </authorList>
    </citation>
    <scope>NUCLEOTIDE SEQUENCE [LARGE SCALE GENOMIC DNA]</scope>
    <source>
        <strain evidence="14">FD-334 SS-4</strain>
    </source>
</reference>
<dbReference type="InterPro" id="IPR016024">
    <property type="entry name" value="ARM-type_fold"/>
</dbReference>
<dbReference type="InterPro" id="IPR014782">
    <property type="entry name" value="Peptidase_M1_dom"/>
</dbReference>
<dbReference type="GO" id="GO:0004177">
    <property type="term" value="F:aminopeptidase activity"/>
    <property type="evidence" value="ECO:0007669"/>
    <property type="project" value="TreeGrafter"/>
</dbReference>
<keyword evidence="3" id="KW-0963">Cytoplasm</keyword>
<comment type="cofactor">
    <cofactor evidence="11">
        <name>Zn(2+)</name>
        <dbReference type="ChEBI" id="CHEBI:29105"/>
    </cofactor>
    <text evidence="11">Binds 1 zinc ion per subunit.</text>
</comment>
<evidence type="ECO:0000256" key="2">
    <source>
        <dbReference type="ARBA" id="ARBA00010136"/>
    </source>
</evidence>
<keyword evidence="4" id="KW-0645">Protease</keyword>
<keyword evidence="8" id="KW-0482">Metalloprotease</keyword>
<feature type="binding site" evidence="11">
    <location>
        <position position="329"/>
    </location>
    <ligand>
        <name>Zn(2+)</name>
        <dbReference type="ChEBI" id="CHEBI:29105"/>
        <note>catalytic</note>
    </ligand>
</feature>
<comment type="subcellular location">
    <subcellularLocation>
        <location evidence="1">Cytoplasm</location>
    </subcellularLocation>
</comment>
<dbReference type="OrthoDB" id="79562at2759"/>
<dbReference type="STRING" id="945553.A0A0D2ND43"/>
<evidence type="ECO:0000256" key="4">
    <source>
        <dbReference type="ARBA" id="ARBA00022670"/>
    </source>
</evidence>
<evidence type="ECO:0000256" key="5">
    <source>
        <dbReference type="ARBA" id="ARBA00022723"/>
    </source>
</evidence>
<dbReference type="GO" id="GO:0006508">
    <property type="term" value="P:proteolysis"/>
    <property type="evidence" value="ECO:0007669"/>
    <property type="project" value="UniProtKB-KW"/>
</dbReference>
<dbReference type="AlphaFoldDB" id="A0A0D2ND43"/>
<dbReference type="GO" id="GO:0008270">
    <property type="term" value="F:zinc ion binding"/>
    <property type="evidence" value="ECO:0007669"/>
    <property type="project" value="InterPro"/>
</dbReference>
<organism evidence="13 14">
    <name type="scientific">Hypholoma sublateritium (strain FD-334 SS-4)</name>
    <dbReference type="NCBI Taxonomy" id="945553"/>
    <lineage>
        <taxon>Eukaryota</taxon>
        <taxon>Fungi</taxon>
        <taxon>Dikarya</taxon>
        <taxon>Basidiomycota</taxon>
        <taxon>Agaricomycotina</taxon>
        <taxon>Agaricomycetes</taxon>
        <taxon>Agaricomycetidae</taxon>
        <taxon>Agaricales</taxon>
        <taxon>Agaricineae</taxon>
        <taxon>Strophariaceae</taxon>
        <taxon>Hypholoma</taxon>
    </lineage>
</organism>
<evidence type="ECO:0000256" key="9">
    <source>
        <dbReference type="PIRSR" id="PIRSR634015-1"/>
    </source>
</evidence>
<dbReference type="SMART" id="SM01263">
    <property type="entry name" value="Leuk-A4-hydro_C"/>
    <property type="match status" value="1"/>
</dbReference>
<evidence type="ECO:0000256" key="3">
    <source>
        <dbReference type="ARBA" id="ARBA00022490"/>
    </source>
</evidence>
<protein>
    <recommendedName>
        <fullName evidence="12">Peptidase M1 leukotriene A4 hydrolase/aminopeptidase C-terminal domain-containing protein</fullName>
    </recommendedName>
</protein>
<evidence type="ECO:0000256" key="1">
    <source>
        <dbReference type="ARBA" id="ARBA00004496"/>
    </source>
</evidence>
<dbReference type="Pfam" id="PF01433">
    <property type="entry name" value="Peptidase_M1"/>
    <property type="match status" value="1"/>
</dbReference>
<dbReference type="FunFam" id="3.30.2010.30:FF:000001">
    <property type="entry name" value="Leukotriene A(4) hydrolase"/>
    <property type="match status" value="1"/>
</dbReference>
<dbReference type="PRINTS" id="PR00756">
    <property type="entry name" value="ALADIPTASE"/>
</dbReference>
<dbReference type="InterPro" id="IPR038502">
    <property type="entry name" value="M1_LTA-4_hydro/amino_C_sf"/>
</dbReference>
<feature type="binding site" evidence="11">
    <location>
        <position position="352"/>
    </location>
    <ligand>
        <name>Zn(2+)</name>
        <dbReference type="ChEBI" id="CHEBI:29105"/>
        <note>catalytic</note>
    </ligand>
</feature>
<dbReference type="Pfam" id="PF17900">
    <property type="entry name" value="Peptidase_M1_N"/>
    <property type="match status" value="1"/>
</dbReference>
<dbReference type="CDD" id="cd09599">
    <property type="entry name" value="M1_LTA4H"/>
    <property type="match status" value="1"/>
</dbReference>
<feature type="binding site" evidence="10">
    <location>
        <begin position="617"/>
        <end position="619"/>
    </location>
    <ligand>
        <name>a peptide</name>
        <dbReference type="ChEBI" id="CHEBI:60466"/>
    </ligand>
</feature>
<dbReference type="InterPro" id="IPR034015">
    <property type="entry name" value="M1_LTA4H"/>
</dbReference>
<accession>A0A0D2ND43</accession>
<dbReference type="Pfam" id="PF09127">
    <property type="entry name" value="Leuk-A4-hydro_C"/>
    <property type="match status" value="1"/>
</dbReference>
<dbReference type="InterPro" id="IPR042097">
    <property type="entry name" value="Aminopeptidase_N-like_N_sf"/>
</dbReference>
<dbReference type="Gene3D" id="2.60.40.1730">
    <property type="entry name" value="tricorn interacting facor f3 domain"/>
    <property type="match status" value="1"/>
</dbReference>
<dbReference type="PANTHER" id="PTHR45726:SF3">
    <property type="entry name" value="LEUKOTRIENE A-4 HYDROLASE"/>
    <property type="match status" value="1"/>
</dbReference>
<comment type="similarity">
    <text evidence="2">Belongs to the peptidase M1 family.</text>
</comment>
<proteinExistence type="inferred from homology"/>
<dbReference type="InterPro" id="IPR045357">
    <property type="entry name" value="Aminopeptidase_N-like_N"/>
</dbReference>
<dbReference type="Gene3D" id="3.30.2010.30">
    <property type="match status" value="1"/>
</dbReference>
<dbReference type="GO" id="GO:0005829">
    <property type="term" value="C:cytosol"/>
    <property type="evidence" value="ECO:0007669"/>
    <property type="project" value="TreeGrafter"/>
</dbReference>
<dbReference type="EMBL" id="KN817676">
    <property type="protein sequence ID" value="KJA14526.1"/>
    <property type="molecule type" value="Genomic_DNA"/>
</dbReference>
<keyword evidence="14" id="KW-1185">Reference proteome</keyword>
<evidence type="ECO:0000259" key="12">
    <source>
        <dbReference type="SMART" id="SM01263"/>
    </source>
</evidence>
<feature type="binding site" evidence="10">
    <location>
        <begin position="156"/>
        <end position="158"/>
    </location>
    <ligand>
        <name>a peptide</name>
        <dbReference type="ChEBI" id="CHEBI:60466"/>
    </ligand>
</feature>
<dbReference type="Gene3D" id="1.25.40.320">
    <property type="entry name" value="Peptidase M1, leukotriene A4 hydrolase/aminopeptidase C-terminal domain"/>
    <property type="match status" value="1"/>
</dbReference>
<dbReference type="InterPro" id="IPR049980">
    <property type="entry name" value="LTA4H_cat"/>
</dbReference>
<keyword evidence="5 11" id="KW-0479">Metal-binding</keyword>
<feature type="binding site" evidence="11">
    <location>
        <position position="333"/>
    </location>
    <ligand>
        <name>Zn(2+)</name>
        <dbReference type="ChEBI" id="CHEBI:29105"/>
        <note>catalytic</note>
    </ligand>
</feature>
<sequence length="665" mass="74079">MSLASCSTLDFPSSRIKRRGIMADISVDTATQSNYSDIRTDHVAFDWVVDFDAKLLSGSATHSMIVKRSGVKDIVFDTDNLQISAVSVDRKPAEYKLDVKHPIMGSALHVSLPGGRDQGATVLVEITYETATENSALQWLDKEQTQGKQHPYLFSQCQPIYARALAPLQDTPANKITYSASVSATLPVLLSARRVSPDVHGPPHDGKAIGKDIVAYKYTQPVPIPSYLIAIAVGNVRYRPFSVPDGKDWTSGIWAEPESVEAAHWEFKEATTQYLAEEEKVVAPYQFGVYDLLVLPPSFPYGGMENACLSFLTPTLITGDRTLVNVVVHELTHSWFGNGITHANPSHFWLNEGWTTYMERLLRQLSDGPAARGFAYVIGAKSLDNALQQSAKHPKYQRLVIPFGEGEDPEGAYSRVPYEKGANFILYLERTLGGIDAFLPYIKDYFTTFKGKSITTAQWKDHLYAYWTAHGGPDKVDALDSVDWDAWLHGEGIHLPVKMEYDESLAQAAYDLAQRWDNARNAVENKIYFKESDLDSFDSNQIIVFLEKLQSYPPLPPSLIHLLGSIYKLADTHNAEVRLRYYQIALSDTTSSAANDFALTVTKWVIGDDGSGIIKGRMKFCRPMFKAVAAINKDLAISQWNKAKDQFHPVAKKLIDKDLGITPLK</sequence>
<dbReference type="SUPFAM" id="SSF48371">
    <property type="entry name" value="ARM repeat"/>
    <property type="match status" value="1"/>
</dbReference>
<dbReference type="SUPFAM" id="SSF55486">
    <property type="entry name" value="Metalloproteases ('zincins'), catalytic domain"/>
    <property type="match status" value="1"/>
</dbReference>
<dbReference type="InterPro" id="IPR015211">
    <property type="entry name" value="Peptidase_M1_C"/>
</dbReference>
<dbReference type="SUPFAM" id="SSF63737">
    <property type="entry name" value="Leukotriene A4 hydrolase N-terminal domain"/>
    <property type="match status" value="1"/>
</dbReference>
<evidence type="ECO:0000256" key="6">
    <source>
        <dbReference type="ARBA" id="ARBA00022801"/>
    </source>
</evidence>
<dbReference type="Proteomes" id="UP000054270">
    <property type="component" value="Unassembled WGS sequence"/>
</dbReference>
<dbReference type="PANTHER" id="PTHR45726">
    <property type="entry name" value="LEUKOTRIENE A-4 HYDROLASE"/>
    <property type="match status" value="1"/>
</dbReference>
<dbReference type="GO" id="GO:0004301">
    <property type="term" value="F:epoxide hydrolase activity"/>
    <property type="evidence" value="ECO:0007669"/>
    <property type="project" value="TreeGrafter"/>
</dbReference>
<evidence type="ECO:0000256" key="10">
    <source>
        <dbReference type="PIRSR" id="PIRSR634015-2"/>
    </source>
</evidence>
<name>A0A0D2ND43_HYPSF</name>
<feature type="active site" description="Proton acceptor" evidence="9">
    <location>
        <position position="330"/>
    </location>
</feature>
<keyword evidence="6" id="KW-0378">Hydrolase</keyword>
<dbReference type="GO" id="GO:0008237">
    <property type="term" value="F:metallopeptidase activity"/>
    <property type="evidence" value="ECO:0007669"/>
    <property type="project" value="UniProtKB-KW"/>
</dbReference>
<feature type="active site" description="Proton donor" evidence="9">
    <location>
        <position position="418"/>
    </location>
</feature>
<evidence type="ECO:0000313" key="14">
    <source>
        <dbReference type="Proteomes" id="UP000054270"/>
    </source>
</evidence>
<feature type="domain" description="Peptidase M1 leukotriene A4 hydrolase/aminopeptidase C-terminal" evidence="12">
    <location>
        <begin position="504"/>
        <end position="659"/>
    </location>
</feature>
<evidence type="ECO:0000256" key="8">
    <source>
        <dbReference type="ARBA" id="ARBA00023049"/>
    </source>
</evidence>
<dbReference type="OMA" id="FPGNHHP"/>
<feature type="binding site" evidence="10">
    <location>
        <begin position="300"/>
        <end position="305"/>
    </location>
    <ligand>
        <name>a peptide</name>
        <dbReference type="ChEBI" id="CHEBI:60466"/>
    </ligand>
</feature>
<dbReference type="InterPro" id="IPR027268">
    <property type="entry name" value="Peptidase_M4/M1_CTD_sf"/>
</dbReference>
<keyword evidence="7 11" id="KW-0862">Zinc</keyword>
<dbReference type="InterPro" id="IPR001930">
    <property type="entry name" value="Peptidase_M1"/>
</dbReference>
<dbReference type="Gene3D" id="1.10.390.10">
    <property type="entry name" value="Neutral Protease Domain 2"/>
    <property type="match status" value="1"/>
</dbReference>
<evidence type="ECO:0000313" key="13">
    <source>
        <dbReference type="EMBL" id="KJA14526.1"/>
    </source>
</evidence>
<evidence type="ECO:0000256" key="11">
    <source>
        <dbReference type="PIRSR" id="PIRSR634015-3"/>
    </source>
</evidence>